<dbReference type="Proteomes" id="UP000006327">
    <property type="component" value="Unassembled WGS sequence"/>
</dbReference>
<dbReference type="STRING" id="493475.GARC_2561"/>
<dbReference type="Pfam" id="PF14534">
    <property type="entry name" value="DUF4440"/>
    <property type="match status" value="1"/>
</dbReference>
<dbReference type="SUPFAM" id="SSF54427">
    <property type="entry name" value="NTF2-like"/>
    <property type="match status" value="1"/>
</dbReference>
<dbReference type="EMBL" id="BAEO01000031">
    <property type="protein sequence ID" value="GAC19527.1"/>
    <property type="molecule type" value="Genomic_DNA"/>
</dbReference>
<dbReference type="Gene3D" id="3.10.450.50">
    <property type="match status" value="1"/>
</dbReference>
<accession>K6YMW6</accession>
<keyword evidence="3" id="KW-1185">Reference proteome</keyword>
<dbReference type="RefSeq" id="WP_007620440.1">
    <property type="nucleotide sequence ID" value="NZ_BAEO01000031.1"/>
</dbReference>
<dbReference type="eggNOG" id="COG4319">
    <property type="taxonomic scope" value="Bacteria"/>
</dbReference>
<protein>
    <recommendedName>
        <fullName evidence="1">DUF4440 domain-containing protein</fullName>
    </recommendedName>
</protein>
<dbReference type="InterPro" id="IPR027843">
    <property type="entry name" value="DUF4440"/>
</dbReference>
<sequence length="161" mass="17996">MKIKSNAFALVFITLVGLCFTSFSWAHGEEKHSDSSPFFVNIDTAPAKVVSAFHQALESGDKAKARALLADDVLIFEGGVERSADQYANHHMLADMKYLAVVETTTLEHQVDINGNMALSMSRSKTTGNYKDKNVDYEGLETMVLKLSDDEWKITHIHWSR</sequence>
<dbReference type="AlphaFoldDB" id="K6YMW6"/>
<evidence type="ECO:0000313" key="3">
    <source>
        <dbReference type="Proteomes" id="UP000006327"/>
    </source>
</evidence>
<proteinExistence type="predicted"/>
<gene>
    <name evidence="2" type="ORF">GARC_2561</name>
</gene>
<name>K6YMW6_9ALTE</name>
<comment type="caution">
    <text evidence="2">The sequence shown here is derived from an EMBL/GenBank/DDBJ whole genome shotgun (WGS) entry which is preliminary data.</text>
</comment>
<feature type="domain" description="DUF4440" evidence="1">
    <location>
        <begin position="48"/>
        <end position="154"/>
    </location>
</feature>
<evidence type="ECO:0000313" key="2">
    <source>
        <dbReference type="EMBL" id="GAC19527.1"/>
    </source>
</evidence>
<reference evidence="2 3" key="1">
    <citation type="journal article" date="2017" name="Antonie Van Leeuwenhoek">
        <title>Rhizobium rhizosphaerae sp. nov., a novel species isolated from rice rhizosphere.</title>
        <authorList>
            <person name="Zhao J.J."/>
            <person name="Zhang J."/>
            <person name="Zhang R.J."/>
            <person name="Zhang C.W."/>
            <person name="Yin H.Q."/>
            <person name="Zhang X.X."/>
        </authorList>
    </citation>
    <scope>NUCLEOTIDE SEQUENCE [LARGE SCALE GENOMIC DNA]</scope>
    <source>
        <strain evidence="2 3">BSs20135</strain>
    </source>
</reference>
<dbReference type="InterPro" id="IPR032710">
    <property type="entry name" value="NTF2-like_dom_sf"/>
</dbReference>
<organism evidence="2 3">
    <name type="scientific">Paraglaciecola arctica BSs20135</name>
    <dbReference type="NCBI Taxonomy" id="493475"/>
    <lineage>
        <taxon>Bacteria</taxon>
        <taxon>Pseudomonadati</taxon>
        <taxon>Pseudomonadota</taxon>
        <taxon>Gammaproteobacteria</taxon>
        <taxon>Alteromonadales</taxon>
        <taxon>Alteromonadaceae</taxon>
        <taxon>Paraglaciecola</taxon>
    </lineage>
</organism>
<evidence type="ECO:0000259" key="1">
    <source>
        <dbReference type="Pfam" id="PF14534"/>
    </source>
</evidence>